<dbReference type="RefSeq" id="WP_025015939.1">
    <property type="nucleotide sequence ID" value="NZ_BJLN01000020.1"/>
</dbReference>
<feature type="transmembrane region" description="Helical" evidence="5">
    <location>
        <begin position="52"/>
        <end position="76"/>
    </location>
</feature>
<feature type="transmembrane region" description="Helical" evidence="5">
    <location>
        <begin position="218"/>
        <end position="238"/>
    </location>
</feature>
<dbReference type="PANTHER" id="PTHR43229">
    <property type="entry name" value="NODULATION PROTEIN J"/>
    <property type="match status" value="1"/>
</dbReference>
<organism evidence="7 8">
    <name type="scientific">Latilactobacillus sakei</name>
    <name type="common">Lactobacillus sakei</name>
    <dbReference type="NCBI Taxonomy" id="1599"/>
    <lineage>
        <taxon>Bacteria</taxon>
        <taxon>Bacillati</taxon>
        <taxon>Bacillota</taxon>
        <taxon>Bacilli</taxon>
        <taxon>Lactobacillales</taxon>
        <taxon>Lactobacillaceae</taxon>
        <taxon>Latilactobacillus</taxon>
    </lineage>
</organism>
<evidence type="ECO:0000256" key="1">
    <source>
        <dbReference type="ARBA" id="ARBA00004141"/>
    </source>
</evidence>
<feature type="transmembrane region" description="Helical" evidence="5">
    <location>
        <begin position="165"/>
        <end position="184"/>
    </location>
</feature>
<dbReference type="PIRSF" id="PIRSF006648">
    <property type="entry name" value="DrrB"/>
    <property type="match status" value="1"/>
</dbReference>
<dbReference type="GO" id="GO:0043190">
    <property type="term" value="C:ATP-binding cassette (ABC) transporter complex"/>
    <property type="evidence" value="ECO:0007669"/>
    <property type="project" value="InterPro"/>
</dbReference>
<keyword evidence="3 5" id="KW-1133">Transmembrane helix</keyword>
<gene>
    <name evidence="7" type="ORF">LAS9267_01216</name>
</gene>
<dbReference type="EMBL" id="OKRC01000005">
    <property type="protein sequence ID" value="SPE21224.1"/>
    <property type="molecule type" value="Genomic_DNA"/>
</dbReference>
<evidence type="ECO:0000256" key="2">
    <source>
        <dbReference type="ARBA" id="ARBA00022692"/>
    </source>
</evidence>
<dbReference type="InterPro" id="IPR013525">
    <property type="entry name" value="ABC2_TM"/>
</dbReference>
<keyword evidence="2 5" id="KW-0812">Transmembrane</keyword>
<accession>A0AAE8LVX1</accession>
<proteinExistence type="predicted"/>
<name>A0AAE8LVX1_LATSK</name>
<feature type="domain" description="ABC-2 type transporter transmembrane" evidence="6">
    <location>
        <begin position="52"/>
        <end position="235"/>
    </location>
</feature>
<evidence type="ECO:0000256" key="4">
    <source>
        <dbReference type="ARBA" id="ARBA00023136"/>
    </source>
</evidence>
<feature type="transmembrane region" description="Helical" evidence="5">
    <location>
        <begin position="21"/>
        <end position="40"/>
    </location>
</feature>
<feature type="transmembrane region" description="Helical" evidence="5">
    <location>
        <begin position="128"/>
        <end position="153"/>
    </location>
</feature>
<evidence type="ECO:0000259" key="6">
    <source>
        <dbReference type="Pfam" id="PF12698"/>
    </source>
</evidence>
<dbReference type="InterPro" id="IPR051784">
    <property type="entry name" value="Nod_factor_ABC_transporter"/>
</dbReference>
<dbReference type="Proteomes" id="UP000239650">
    <property type="component" value="Unassembled WGS sequence"/>
</dbReference>
<comment type="subcellular location">
    <subcellularLocation>
        <location evidence="1">Membrane</location>
        <topology evidence="1">Multi-pass membrane protein</topology>
    </subcellularLocation>
</comment>
<dbReference type="GO" id="GO:0140359">
    <property type="term" value="F:ABC-type transporter activity"/>
    <property type="evidence" value="ECO:0007669"/>
    <property type="project" value="InterPro"/>
</dbReference>
<evidence type="ECO:0000256" key="3">
    <source>
        <dbReference type="ARBA" id="ARBA00022989"/>
    </source>
</evidence>
<sequence length="247" mass="27783">MKTVMTQTKMDFKRAYLRNPRFAFFSLLMPIGFYLLFTKVMNQGLVSASFNLQYMVSMTTYSLILSNVFTLSTLLYNDMREGLLALINLSPTSKATYYTAKLLNLGVINGLTIIVIFVVAALSNQLQLAWTTWLLTAGWLWLASLPLCLLGISISFLNDDNQIQLAANLLAFPLAILSGLWWPLAMMPKQVQVIGRHLPVYPINQIAQSIVLKKTVHFADYGVTLGWTVILVGLVVYLNHYQKGARH</sequence>
<comment type="caution">
    <text evidence="7">The sequence shown here is derived from an EMBL/GenBank/DDBJ whole genome shotgun (WGS) entry which is preliminary data.</text>
</comment>
<reference evidence="7 8" key="1">
    <citation type="submission" date="2018-02" db="EMBL/GenBank/DDBJ databases">
        <authorList>
            <person name="Rodrigo-Torres L."/>
            <person name="Arahal R. D."/>
            <person name="Lucena T."/>
        </authorList>
    </citation>
    <scope>NUCLEOTIDE SEQUENCE [LARGE SCALE GENOMIC DNA]</scope>
    <source>
        <strain evidence="7 8">CECT 9267</strain>
    </source>
</reference>
<dbReference type="InterPro" id="IPR000412">
    <property type="entry name" value="ABC_2_transport"/>
</dbReference>
<keyword evidence="4 5" id="KW-0472">Membrane</keyword>
<protein>
    <submittedName>
        <fullName evidence="7">ABC-2 family transporter protein</fullName>
    </submittedName>
</protein>
<dbReference type="Pfam" id="PF12698">
    <property type="entry name" value="ABC2_membrane_3"/>
    <property type="match status" value="1"/>
</dbReference>
<dbReference type="AlphaFoldDB" id="A0AAE8LVX1"/>
<evidence type="ECO:0000313" key="8">
    <source>
        <dbReference type="Proteomes" id="UP000239650"/>
    </source>
</evidence>
<evidence type="ECO:0000256" key="5">
    <source>
        <dbReference type="SAM" id="Phobius"/>
    </source>
</evidence>
<dbReference type="PANTHER" id="PTHR43229:SF2">
    <property type="entry name" value="NODULATION PROTEIN J"/>
    <property type="match status" value="1"/>
</dbReference>
<evidence type="ECO:0000313" key="7">
    <source>
        <dbReference type="EMBL" id="SPE21224.1"/>
    </source>
</evidence>
<feature type="transmembrane region" description="Helical" evidence="5">
    <location>
        <begin position="102"/>
        <end position="122"/>
    </location>
</feature>